<proteinExistence type="predicted"/>
<evidence type="ECO:0000256" key="1">
    <source>
        <dbReference type="SAM" id="MobiDB-lite"/>
    </source>
</evidence>
<protein>
    <submittedName>
        <fullName evidence="2">Uncharacterized protein</fullName>
    </submittedName>
</protein>
<sequence length="223" mass="25950">MDNLDNSTKRKNTKERVSNTTNDSPFVTPSSSPTIEPNTEQIKVPIIDNKLNNYKLPVNHNEKDQEIKKDESTYMDISLDTLILNLKIISKLKPGYKLSLKENDGQLSDIYIDTSYFQYIYRIFSDNSRDHTTNFLEILDKDITKKIEELVKEDNYNDTNMFLNSKENILLNLSHNLNLSLVGLNNLINTYANDEYTISKFEMIINNFELKIRKISNILKVNN</sequence>
<name>A0A6C0LGM4_9ZZZZ</name>
<evidence type="ECO:0000313" key="2">
    <source>
        <dbReference type="EMBL" id="QHU28978.1"/>
    </source>
</evidence>
<reference evidence="2" key="1">
    <citation type="journal article" date="2020" name="Nature">
        <title>Giant virus diversity and host interactions through global metagenomics.</title>
        <authorList>
            <person name="Schulz F."/>
            <person name="Roux S."/>
            <person name="Paez-Espino D."/>
            <person name="Jungbluth S."/>
            <person name="Walsh D.A."/>
            <person name="Denef V.J."/>
            <person name="McMahon K.D."/>
            <person name="Konstantinidis K.T."/>
            <person name="Eloe-Fadrosh E.A."/>
            <person name="Kyrpides N.C."/>
            <person name="Woyke T."/>
        </authorList>
    </citation>
    <scope>NUCLEOTIDE SEQUENCE</scope>
    <source>
        <strain evidence="2">GVMAG-M-3300027791-30</strain>
    </source>
</reference>
<organism evidence="2">
    <name type="scientific">viral metagenome</name>
    <dbReference type="NCBI Taxonomy" id="1070528"/>
    <lineage>
        <taxon>unclassified sequences</taxon>
        <taxon>metagenomes</taxon>
        <taxon>organismal metagenomes</taxon>
    </lineage>
</organism>
<dbReference type="AlphaFoldDB" id="A0A6C0LGM4"/>
<feature type="region of interest" description="Disordered" evidence="1">
    <location>
        <begin position="1"/>
        <end position="39"/>
    </location>
</feature>
<feature type="compositionally biased region" description="Polar residues" evidence="1">
    <location>
        <begin position="18"/>
        <end position="39"/>
    </location>
</feature>
<accession>A0A6C0LGM4</accession>
<dbReference type="EMBL" id="MN740478">
    <property type="protein sequence ID" value="QHU28978.1"/>
    <property type="molecule type" value="Genomic_DNA"/>
</dbReference>